<dbReference type="EMBL" id="QBKT01000002">
    <property type="protein sequence ID" value="PTX62649.1"/>
    <property type="molecule type" value="Genomic_DNA"/>
</dbReference>
<gene>
    <name evidence="1" type="ORF">C8N46_10245</name>
</gene>
<reference evidence="1 2" key="1">
    <citation type="submission" date="2018-04" db="EMBL/GenBank/DDBJ databases">
        <title>Genomic Encyclopedia of Archaeal and Bacterial Type Strains, Phase II (KMG-II): from individual species to whole genera.</title>
        <authorList>
            <person name="Goeker M."/>
        </authorList>
    </citation>
    <scope>NUCLEOTIDE SEQUENCE [LARGE SCALE GENOMIC DNA]</scope>
    <source>
        <strain evidence="1 2">DSM 25731</strain>
    </source>
</reference>
<keyword evidence="2" id="KW-1185">Reference proteome</keyword>
<comment type="caution">
    <text evidence="1">The sequence shown here is derived from an EMBL/GenBank/DDBJ whole genome shotgun (WGS) entry which is preliminary data.</text>
</comment>
<dbReference type="Proteomes" id="UP000244090">
    <property type="component" value="Unassembled WGS sequence"/>
</dbReference>
<dbReference type="OrthoDB" id="9906156at2"/>
<organism evidence="1 2">
    <name type="scientific">Kordia periserrulae</name>
    <dbReference type="NCBI Taxonomy" id="701523"/>
    <lineage>
        <taxon>Bacteria</taxon>
        <taxon>Pseudomonadati</taxon>
        <taxon>Bacteroidota</taxon>
        <taxon>Flavobacteriia</taxon>
        <taxon>Flavobacteriales</taxon>
        <taxon>Flavobacteriaceae</taxon>
        <taxon>Kordia</taxon>
    </lineage>
</organism>
<protein>
    <submittedName>
        <fullName evidence="1">Uncharacterized protein</fullName>
    </submittedName>
</protein>
<accession>A0A2T6C2U7</accession>
<proteinExistence type="predicted"/>
<evidence type="ECO:0000313" key="1">
    <source>
        <dbReference type="EMBL" id="PTX62649.1"/>
    </source>
</evidence>
<evidence type="ECO:0000313" key="2">
    <source>
        <dbReference type="Proteomes" id="UP000244090"/>
    </source>
</evidence>
<dbReference type="AlphaFoldDB" id="A0A2T6C2U7"/>
<name>A0A2T6C2U7_9FLAO</name>
<sequence length="56" mass="6203">MKKRHLKTLRLRKTPISAVNQHQIIGGGSEMSACCENQSYGTCDKEKPLTPGCDQN</sequence>
<dbReference type="RefSeq" id="WP_158269074.1">
    <property type="nucleotide sequence ID" value="NZ_QBKT01000002.1"/>
</dbReference>